<evidence type="ECO:0000256" key="3">
    <source>
        <dbReference type="ARBA" id="ARBA00022553"/>
    </source>
</evidence>
<dbReference type="InterPro" id="IPR011006">
    <property type="entry name" value="CheY-like_superfamily"/>
</dbReference>
<keyword evidence="3 9" id="KW-0597">Phosphoprotein</keyword>
<dbReference type="InterPro" id="IPR051271">
    <property type="entry name" value="2C-system_Tx_regulators"/>
</dbReference>
<keyword evidence="4" id="KW-0902">Two-component regulatory system</keyword>
<dbReference type="InterPro" id="IPR001789">
    <property type="entry name" value="Sig_transdc_resp-reg_receiver"/>
</dbReference>
<evidence type="ECO:0000313" key="11">
    <source>
        <dbReference type="EMBL" id="MBB6453524.1"/>
    </source>
</evidence>
<protein>
    <submittedName>
        <fullName evidence="11">Two-component system response regulator DctR</fullName>
    </submittedName>
</protein>
<dbReference type="GO" id="GO:0005737">
    <property type="term" value="C:cytoplasm"/>
    <property type="evidence" value="ECO:0007669"/>
    <property type="project" value="UniProtKB-SubCell"/>
</dbReference>
<keyword evidence="2" id="KW-0963">Cytoplasm</keyword>
<proteinExistence type="predicted"/>
<dbReference type="PIRSF" id="PIRSF006171">
    <property type="entry name" value="RR_citrat_malat"/>
    <property type="match status" value="1"/>
</dbReference>
<gene>
    <name evidence="11" type="ORF">HNQ94_001973</name>
</gene>
<evidence type="ECO:0000259" key="10">
    <source>
        <dbReference type="PROSITE" id="PS50110"/>
    </source>
</evidence>
<dbReference type="GO" id="GO:0003700">
    <property type="term" value="F:DNA-binding transcription factor activity"/>
    <property type="evidence" value="ECO:0007669"/>
    <property type="project" value="InterPro"/>
</dbReference>
<dbReference type="CDD" id="cd19925">
    <property type="entry name" value="REC_citrate_TCS"/>
    <property type="match status" value="1"/>
</dbReference>
<dbReference type="Proteomes" id="UP000581688">
    <property type="component" value="Unassembled WGS sequence"/>
</dbReference>
<keyword evidence="8" id="KW-0804">Transcription</keyword>
<evidence type="ECO:0000256" key="2">
    <source>
        <dbReference type="ARBA" id="ARBA00022490"/>
    </source>
</evidence>
<reference evidence="11 12" key="1">
    <citation type="submission" date="2020-08" db="EMBL/GenBank/DDBJ databases">
        <title>Genomic Encyclopedia of Type Strains, Phase IV (KMG-IV): sequencing the most valuable type-strain genomes for metagenomic binning, comparative biology and taxonomic classification.</title>
        <authorList>
            <person name="Goeker M."/>
        </authorList>
    </citation>
    <scope>NUCLEOTIDE SEQUENCE [LARGE SCALE GENOMIC DNA]</scope>
    <source>
        <strain evidence="11 12">DSM 19612</strain>
    </source>
</reference>
<keyword evidence="6" id="KW-0238">DNA-binding</keyword>
<organism evidence="11 12">
    <name type="scientific">Salirhabdus euzebyi</name>
    <dbReference type="NCBI Taxonomy" id="394506"/>
    <lineage>
        <taxon>Bacteria</taxon>
        <taxon>Bacillati</taxon>
        <taxon>Bacillota</taxon>
        <taxon>Bacilli</taxon>
        <taxon>Bacillales</taxon>
        <taxon>Bacillaceae</taxon>
        <taxon>Salirhabdus</taxon>
    </lineage>
</organism>
<dbReference type="Gene3D" id="3.40.50.2300">
    <property type="match status" value="1"/>
</dbReference>
<dbReference type="GO" id="GO:0000156">
    <property type="term" value="F:phosphorelay response regulator activity"/>
    <property type="evidence" value="ECO:0007669"/>
    <property type="project" value="TreeGrafter"/>
</dbReference>
<dbReference type="PROSITE" id="PS50110">
    <property type="entry name" value="RESPONSE_REGULATORY"/>
    <property type="match status" value="1"/>
</dbReference>
<keyword evidence="12" id="KW-1185">Reference proteome</keyword>
<evidence type="ECO:0000256" key="7">
    <source>
        <dbReference type="ARBA" id="ARBA00023159"/>
    </source>
</evidence>
<keyword evidence="5" id="KW-0805">Transcription regulation</keyword>
<comment type="subcellular location">
    <subcellularLocation>
        <location evidence="1">Cytoplasm</location>
    </subcellularLocation>
</comment>
<evidence type="ECO:0000256" key="8">
    <source>
        <dbReference type="ARBA" id="ARBA00023163"/>
    </source>
</evidence>
<dbReference type="GO" id="GO:0003677">
    <property type="term" value="F:DNA binding"/>
    <property type="evidence" value="ECO:0007669"/>
    <property type="project" value="UniProtKB-KW"/>
</dbReference>
<dbReference type="PANTHER" id="PTHR45526">
    <property type="entry name" value="TRANSCRIPTIONAL REGULATORY PROTEIN DPIA"/>
    <property type="match status" value="1"/>
</dbReference>
<evidence type="ECO:0000256" key="6">
    <source>
        <dbReference type="ARBA" id="ARBA00023125"/>
    </source>
</evidence>
<evidence type="ECO:0000256" key="4">
    <source>
        <dbReference type="ARBA" id="ARBA00023012"/>
    </source>
</evidence>
<dbReference type="AlphaFoldDB" id="A0A841Q557"/>
<dbReference type="Pfam" id="PF00072">
    <property type="entry name" value="Response_reg"/>
    <property type="match status" value="1"/>
</dbReference>
<comment type="caution">
    <text evidence="11">The sequence shown here is derived from an EMBL/GenBank/DDBJ whole genome shotgun (WGS) entry which is preliminary data.</text>
</comment>
<evidence type="ECO:0000313" key="12">
    <source>
        <dbReference type="Proteomes" id="UP000581688"/>
    </source>
</evidence>
<sequence>MHKIKVLLIEDDPMVLEVNRQFIERVEGFQIIDTAKNGMEGLQKAKEQKPDLIILDIFMPEQDGIDTLKAVRAEQLDVDIIVITAANDKATIKTMLQNGALDYIVKPFQFERLQQALQHYYTYRNNFKGEGELEQQHIDALIPSLSSNIKIDNQQEINALPKGLNEQTLKQIVLFLIQQEGSVSAEETAGGIGIARVTARRYLDFLQKTGKVDMDIQYGGVGRPINRYIISDKSS</sequence>
<dbReference type="PANTHER" id="PTHR45526:SF1">
    <property type="entry name" value="TRANSCRIPTIONAL REGULATORY PROTEIN DCUR-RELATED"/>
    <property type="match status" value="1"/>
</dbReference>
<dbReference type="EMBL" id="JACHGH010000005">
    <property type="protein sequence ID" value="MBB6453524.1"/>
    <property type="molecule type" value="Genomic_DNA"/>
</dbReference>
<keyword evidence="7" id="KW-0010">Activator</keyword>
<evidence type="ECO:0000256" key="9">
    <source>
        <dbReference type="PROSITE-ProRule" id="PRU00169"/>
    </source>
</evidence>
<feature type="modified residue" description="4-aspartylphosphate" evidence="9">
    <location>
        <position position="56"/>
    </location>
</feature>
<accession>A0A841Q557</accession>
<evidence type="ECO:0000256" key="5">
    <source>
        <dbReference type="ARBA" id="ARBA00023015"/>
    </source>
</evidence>
<dbReference type="SUPFAM" id="SSF52172">
    <property type="entry name" value="CheY-like"/>
    <property type="match status" value="1"/>
</dbReference>
<feature type="domain" description="Response regulatory" evidence="10">
    <location>
        <begin position="5"/>
        <end position="121"/>
    </location>
</feature>
<name>A0A841Q557_9BACI</name>
<dbReference type="InterPro" id="IPR024187">
    <property type="entry name" value="Sig_transdc_resp-reg_cit/mal"/>
</dbReference>
<evidence type="ECO:0000256" key="1">
    <source>
        <dbReference type="ARBA" id="ARBA00004496"/>
    </source>
</evidence>
<dbReference type="SMART" id="SM00448">
    <property type="entry name" value="REC"/>
    <property type="match status" value="1"/>
</dbReference>